<evidence type="ECO:0000256" key="1">
    <source>
        <dbReference type="ARBA" id="ARBA00004651"/>
    </source>
</evidence>
<keyword evidence="2" id="KW-0813">Transport</keyword>
<name>A0A2I8EK55_9BURK</name>
<evidence type="ECO:0000256" key="2">
    <source>
        <dbReference type="ARBA" id="ARBA00022448"/>
    </source>
</evidence>
<sequence>MKLADYVPEPLQALASFFREELTEARPGRVAQATQLGSLCLLVVFVSMTLSVPLIAVSLIVLFYGVQQNAFFTRVVAVVFVVATVLDVGALFLVLKYAYGYPLIRIAAAGLILFASMYLMRVNKLGLMFFAVALVAAYGQTIPDSLDFPEIAVRALMWAVVAGMYPVLLMVIVCGFLFPSRPVALLQRELHRQLSDVSARLEQMRGTTLTVASAASPATRIEKDTLALQGLHTFATSDDAGYRAIAPYWKACIAAVGYLRAKTNALTARPLPMGDAGRALVSRLRDEVAALNASVEQAEPYRGTWIPTHAERTTATTFGLDGLCHTLQDLARFDLGQPAPKAPKDALFVPDSLTNPVYLRFALKVTLAALICYVFYHGAQWDGIHTSLLTCVIVAYPSTGASFQKMMLRCGGALIGALLALLTTIVIIPRLDGIFGFLLMLAPIFFAGAWVATGSERSSYIGTQFVFTFAMATLENGFGPSADLGEIRDRAIGILIGIVVSAVVYTFIWPESEVNTIRQKLADALREVGKLIRHPDCADGSEHLDYLQQRVACWNALKSCEDMVERVAMEVNLPSATRRAMLQRARDVLHGGRRIVDQWDVLRDRLGAEGHEEPAVDQAWDAWRQQAAEALDHYADGLAAQPPVATPPRSLPVAPSADVRSPLATQARQLATQIIELPDWTTTVASGIDTAATQPGKSI</sequence>
<dbReference type="GO" id="GO:0005886">
    <property type="term" value="C:plasma membrane"/>
    <property type="evidence" value="ECO:0007669"/>
    <property type="project" value="UniProtKB-SubCell"/>
</dbReference>
<organism evidence="8 9">
    <name type="scientific">Paraburkholderia terrae</name>
    <dbReference type="NCBI Taxonomy" id="311230"/>
    <lineage>
        <taxon>Bacteria</taxon>
        <taxon>Pseudomonadati</taxon>
        <taxon>Pseudomonadota</taxon>
        <taxon>Betaproteobacteria</taxon>
        <taxon>Burkholderiales</taxon>
        <taxon>Burkholderiaceae</taxon>
        <taxon>Paraburkholderia</taxon>
    </lineage>
</organism>
<dbReference type="GO" id="GO:0022857">
    <property type="term" value="F:transmembrane transporter activity"/>
    <property type="evidence" value="ECO:0007669"/>
    <property type="project" value="InterPro"/>
</dbReference>
<keyword evidence="3" id="KW-1003">Cell membrane</keyword>
<evidence type="ECO:0000256" key="5">
    <source>
        <dbReference type="ARBA" id="ARBA00022989"/>
    </source>
</evidence>
<evidence type="ECO:0000256" key="3">
    <source>
        <dbReference type="ARBA" id="ARBA00022475"/>
    </source>
</evidence>
<dbReference type="EMBL" id="CP026111">
    <property type="protein sequence ID" value="AUT59839.1"/>
    <property type="molecule type" value="Genomic_DNA"/>
</dbReference>
<dbReference type="Proteomes" id="UP000243502">
    <property type="component" value="Chromosome 1"/>
</dbReference>
<feature type="transmembrane region" description="Helical" evidence="7">
    <location>
        <begin position="460"/>
        <end position="479"/>
    </location>
</feature>
<protein>
    <submittedName>
        <fullName evidence="8">Multidrug transporter subunit MdtO</fullName>
    </submittedName>
</protein>
<evidence type="ECO:0000256" key="4">
    <source>
        <dbReference type="ARBA" id="ARBA00022692"/>
    </source>
</evidence>
<feature type="transmembrane region" description="Helical" evidence="7">
    <location>
        <begin position="36"/>
        <end position="64"/>
    </location>
</feature>
<feature type="transmembrane region" description="Helical" evidence="7">
    <location>
        <begin position="410"/>
        <end position="428"/>
    </location>
</feature>
<evidence type="ECO:0000313" key="8">
    <source>
        <dbReference type="EMBL" id="AUT59839.1"/>
    </source>
</evidence>
<dbReference type="OrthoDB" id="105720at2"/>
<proteinExistence type="predicted"/>
<dbReference type="KEGG" id="pter:C2L65_09680"/>
<feature type="transmembrane region" description="Helical" evidence="7">
    <location>
        <begin position="125"/>
        <end position="143"/>
    </location>
</feature>
<keyword evidence="5 7" id="KW-1133">Transmembrane helix</keyword>
<keyword evidence="6 7" id="KW-0472">Membrane</keyword>
<dbReference type="AlphaFoldDB" id="A0A2I8EK55"/>
<feature type="transmembrane region" description="Helical" evidence="7">
    <location>
        <begin position="491"/>
        <end position="510"/>
    </location>
</feature>
<accession>A0A2I8EK55</accession>
<dbReference type="RefSeq" id="WP_042308417.1">
    <property type="nucleotide sequence ID" value="NZ_CP026111.1"/>
</dbReference>
<evidence type="ECO:0000256" key="6">
    <source>
        <dbReference type="ARBA" id="ARBA00023136"/>
    </source>
</evidence>
<feature type="transmembrane region" description="Helical" evidence="7">
    <location>
        <begin position="99"/>
        <end position="118"/>
    </location>
</feature>
<dbReference type="InterPro" id="IPR006726">
    <property type="entry name" value="PHBA_efflux_AaeB/fusaric-R"/>
</dbReference>
<feature type="transmembrane region" description="Helical" evidence="7">
    <location>
        <begin position="155"/>
        <end position="178"/>
    </location>
</feature>
<dbReference type="PANTHER" id="PTHR30509:SF9">
    <property type="entry name" value="MULTIDRUG RESISTANCE PROTEIN MDTO"/>
    <property type="match status" value="1"/>
</dbReference>
<reference evidence="8 9" key="1">
    <citation type="submission" date="2018-01" db="EMBL/GenBank/DDBJ databases">
        <title>Species boundaries and ecological features among Paraburkholderia terrae DSMZ17804T, P. hospita DSMZ17164T and P. caribensis DSMZ13236T.</title>
        <authorList>
            <person name="Pratama A.A."/>
        </authorList>
    </citation>
    <scope>NUCLEOTIDE SEQUENCE [LARGE SCALE GENOMIC DNA]</scope>
    <source>
        <strain evidence="8 9">DSM 17804</strain>
    </source>
</reference>
<evidence type="ECO:0000313" key="9">
    <source>
        <dbReference type="Proteomes" id="UP000243502"/>
    </source>
</evidence>
<evidence type="ECO:0000256" key="7">
    <source>
        <dbReference type="SAM" id="Phobius"/>
    </source>
</evidence>
<gene>
    <name evidence="8" type="ORF">C2L65_09680</name>
</gene>
<dbReference type="Pfam" id="PF04632">
    <property type="entry name" value="FUSC"/>
    <property type="match status" value="1"/>
</dbReference>
<comment type="subcellular location">
    <subcellularLocation>
        <location evidence="1">Cell membrane</location>
        <topology evidence="1">Multi-pass membrane protein</topology>
    </subcellularLocation>
</comment>
<keyword evidence="4 7" id="KW-0812">Transmembrane</keyword>
<feature type="transmembrane region" description="Helical" evidence="7">
    <location>
        <begin position="434"/>
        <end position="453"/>
    </location>
</feature>
<feature type="transmembrane region" description="Helical" evidence="7">
    <location>
        <begin position="357"/>
        <end position="378"/>
    </location>
</feature>
<feature type="transmembrane region" description="Helical" evidence="7">
    <location>
        <begin position="71"/>
        <end position="93"/>
    </location>
</feature>
<dbReference type="PANTHER" id="PTHR30509">
    <property type="entry name" value="P-HYDROXYBENZOIC ACID EFFLUX PUMP SUBUNIT-RELATED"/>
    <property type="match status" value="1"/>
</dbReference>